<gene>
    <name evidence="1" type="ORF">SAMN04488128_102524</name>
</gene>
<proteinExistence type="predicted"/>
<protein>
    <submittedName>
        <fullName evidence="1">Uncharacterized protein</fullName>
    </submittedName>
</protein>
<dbReference type="Proteomes" id="UP000190367">
    <property type="component" value="Unassembled WGS sequence"/>
</dbReference>
<sequence length="35" mass="4274">MEKSIKRKLSYIVINTLRRDIQGYDLEDKKSYQLK</sequence>
<reference evidence="2" key="1">
    <citation type="submission" date="2017-02" db="EMBL/GenBank/DDBJ databases">
        <authorList>
            <person name="Varghese N."/>
            <person name="Submissions S."/>
        </authorList>
    </citation>
    <scope>NUCLEOTIDE SEQUENCE [LARGE SCALE GENOMIC DNA]</scope>
    <source>
        <strain evidence="2">DSM 22224</strain>
    </source>
</reference>
<name>A0A1T4QQC2_9BACT</name>
<accession>A0A1T4QQC2</accession>
<keyword evidence="2" id="KW-1185">Reference proteome</keyword>
<evidence type="ECO:0000313" key="2">
    <source>
        <dbReference type="Proteomes" id="UP000190367"/>
    </source>
</evidence>
<evidence type="ECO:0000313" key="1">
    <source>
        <dbReference type="EMBL" id="SKA05963.1"/>
    </source>
</evidence>
<dbReference type="EMBL" id="FUWZ01000002">
    <property type="protein sequence ID" value="SKA05963.1"/>
    <property type="molecule type" value="Genomic_DNA"/>
</dbReference>
<dbReference type="AlphaFoldDB" id="A0A1T4QQC2"/>
<organism evidence="1 2">
    <name type="scientific">Chitinophaga eiseniae</name>
    <dbReference type="NCBI Taxonomy" id="634771"/>
    <lineage>
        <taxon>Bacteria</taxon>
        <taxon>Pseudomonadati</taxon>
        <taxon>Bacteroidota</taxon>
        <taxon>Chitinophagia</taxon>
        <taxon>Chitinophagales</taxon>
        <taxon>Chitinophagaceae</taxon>
        <taxon>Chitinophaga</taxon>
    </lineage>
</organism>
<dbReference type="STRING" id="634771.SAMN04488128_102524"/>